<name>D7TY93_VITVI</name>
<dbReference type="PaxDb" id="29760-VIT_17s0119g00200.t01"/>
<proteinExistence type="predicted"/>
<dbReference type="EMBL" id="FN596263">
    <property type="protein sequence ID" value="CBI35468.3"/>
    <property type="molecule type" value="Genomic_DNA"/>
</dbReference>
<keyword evidence="2" id="KW-1185">Reference proteome</keyword>
<evidence type="ECO:0000313" key="1">
    <source>
        <dbReference type="EMBL" id="CBI35468.3"/>
    </source>
</evidence>
<dbReference type="AlphaFoldDB" id="D7TY93"/>
<accession>D7TY93</accession>
<dbReference type="InParanoid" id="D7TY93"/>
<dbReference type="HOGENOM" id="CLU_2817670_0_0_1"/>
<organism evidence="1 2">
    <name type="scientific">Vitis vinifera</name>
    <name type="common">Grape</name>
    <dbReference type="NCBI Taxonomy" id="29760"/>
    <lineage>
        <taxon>Eukaryota</taxon>
        <taxon>Viridiplantae</taxon>
        <taxon>Streptophyta</taxon>
        <taxon>Embryophyta</taxon>
        <taxon>Tracheophyta</taxon>
        <taxon>Spermatophyta</taxon>
        <taxon>Magnoliopsida</taxon>
        <taxon>eudicotyledons</taxon>
        <taxon>Gunneridae</taxon>
        <taxon>Pentapetalae</taxon>
        <taxon>rosids</taxon>
        <taxon>Vitales</taxon>
        <taxon>Vitaceae</taxon>
        <taxon>Viteae</taxon>
        <taxon>Vitis</taxon>
    </lineage>
</organism>
<sequence>MENKRIEGPLMSLPIFENASTKSIEATTPSPLSPMQSNILPTIDEVFCSGGLALSGQFHESLKHNSG</sequence>
<evidence type="ECO:0000313" key="2">
    <source>
        <dbReference type="Proteomes" id="UP000009183"/>
    </source>
</evidence>
<dbReference type="Proteomes" id="UP000009183">
    <property type="component" value="Chromosome 17"/>
</dbReference>
<gene>
    <name evidence="1" type="ordered locus">VIT_17s0119g00200</name>
</gene>
<reference evidence="2" key="1">
    <citation type="journal article" date="2007" name="Nature">
        <title>The grapevine genome sequence suggests ancestral hexaploidization in major angiosperm phyla.</title>
        <authorList>
            <consortium name="The French-Italian Public Consortium for Grapevine Genome Characterization."/>
            <person name="Jaillon O."/>
            <person name="Aury J.-M."/>
            <person name="Noel B."/>
            <person name="Policriti A."/>
            <person name="Clepet C."/>
            <person name="Casagrande A."/>
            <person name="Choisne N."/>
            <person name="Aubourg S."/>
            <person name="Vitulo N."/>
            <person name="Jubin C."/>
            <person name="Vezzi A."/>
            <person name="Legeai F."/>
            <person name="Hugueney P."/>
            <person name="Dasilva C."/>
            <person name="Horner D."/>
            <person name="Mica E."/>
            <person name="Jublot D."/>
            <person name="Poulain J."/>
            <person name="Bruyere C."/>
            <person name="Billault A."/>
            <person name="Segurens B."/>
            <person name="Gouyvenoux M."/>
            <person name="Ugarte E."/>
            <person name="Cattonaro F."/>
            <person name="Anthouard V."/>
            <person name="Vico V."/>
            <person name="Del Fabbro C."/>
            <person name="Alaux M."/>
            <person name="Di Gaspero G."/>
            <person name="Dumas V."/>
            <person name="Felice N."/>
            <person name="Paillard S."/>
            <person name="Juman I."/>
            <person name="Moroldo M."/>
            <person name="Scalabrin S."/>
            <person name="Canaguier A."/>
            <person name="Le Clainche I."/>
            <person name="Malacrida G."/>
            <person name="Durand E."/>
            <person name="Pesole G."/>
            <person name="Laucou V."/>
            <person name="Chatelet P."/>
            <person name="Merdinoglu D."/>
            <person name="Delledonne M."/>
            <person name="Pezzotti M."/>
            <person name="Lecharny A."/>
            <person name="Scarpelli C."/>
            <person name="Artiguenave F."/>
            <person name="Pe M.E."/>
            <person name="Valle G."/>
            <person name="Morgante M."/>
            <person name="Caboche M."/>
            <person name="Adam-Blondon A.-F."/>
            <person name="Weissenbach J."/>
            <person name="Quetier F."/>
            <person name="Wincker P."/>
        </authorList>
    </citation>
    <scope>NUCLEOTIDE SEQUENCE [LARGE SCALE GENOMIC DNA]</scope>
    <source>
        <strain evidence="2">cv. Pinot noir / PN40024</strain>
    </source>
</reference>
<protein>
    <submittedName>
        <fullName evidence="1">Uncharacterized protein</fullName>
    </submittedName>
</protein>